<sequence length="398" mass="44276">MKKTLLLVSCLLILGIGQVNAQQNLFGGQNLESAVVNSDNSVTFRFEAPDATKVEVAGDFAEKAADNPIGGVVGTGLIAMVKGENGVWTLTTKPLPSEMYMYLFVVDGVATADPNNPYVFRDFATISNVFIVGNGIADNYKVNDVPHGTVSHPWYPSAKAGKDRRISIYTPPGYEKNTDQSYPVLYLLHGYGGDEGEWGSFGRATQILDNLIAQGKAKPMIMVMPNGHMAMEAAPGENSMGFYKPSREKDRADERGAFESAFGEIMSFVENNYRTINDKQHRAIAGLSMGGFHTIHISRIYENTFDYIGVFSSANRLMNAEAEGIYANFDEGIKKQNENGFELYWIGVGKDDFLYKANQEFRDKLDELGVKYTYLETEGGHIWKVWRIYLNEFAQKLF</sequence>
<gene>
    <name evidence="2" type="ORF">AFM12_16295</name>
</gene>
<dbReference type="PANTHER" id="PTHR48098:SF1">
    <property type="entry name" value="DIACYLGLYCEROL ACYLTRANSFERASE_MYCOLYLTRANSFERASE AG85A"/>
    <property type="match status" value="1"/>
</dbReference>
<name>A0A0P7BSG0_9BACT</name>
<accession>A0A0P7BSG0</accession>
<organism evidence="2 3">
    <name type="scientific">Jiulongibacter sediminis</name>
    <dbReference type="NCBI Taxonomy" id="1605367"/>
    <lineage>
        <taxon>Bacteria</taxon>
        <taxon>Pseudomonadati</taxon>
        <taxon>Bacteroidota</taxon>
        <taxon>Cytophagia</taxon>
        <taxon>Cytophagales</taxon>
        <taxon>Leadbetterellaceae</taxon>
        <taxon>Jiulongibacter</taxon>
    </lineage>
</organism>
<evidence type="ECO:0000313" key="2">
    <source>
        <dbReference type="EMBL" id="KPM47386.1"/>
    </source>
</evidence>
<evidence type="ECO:0000313" key="3">
    <source>
        <dbReference type="Proteomes" id="UP000050454"/>
    </source>
</evidence>
<feature type="signal peptide" evidence="1">
    <location>
        <begin position="1"/>
        <end position="21"/>
    </location>
</feature>
<keyword evidence="3" id="KW-1185">Reference proteome</keyword>
<dbReference type="GO" id="GO:0016747">
    <property type="term" value="F:acyltransferase activity, transferring groups other than amino-acyl groups"/>
    <property type="evidence" value="ECO:0007669"/>
    <property type="project" value="TreeGrafter"/>
</dbReference>
<dbReference type="Proteomes" id="UP000050454">
    <property type="component" value="Unassembled WGS sequence"/>
</dbReference>
<dbReference type="SUPFAM" id="SSF81296">
    <property type="entry name" value="E set domains"/>
    <property type="match status" value="1"/>
</dbReference>
<dbReference type="InterPro" id="IPR000801">
    <property type="entry name" value="Esterase-like"/>
</dbReference>
<dbReference type="InterPro" id="IPR013783">
    <property type="entry name" value="Ig-like_fold"/>
</dbReference>
<dbReference type="Pfam" id="PF00756">
    <property type="entry name" value="Esterase"/>
    <property type="match status" value="1"/>
</dbReference>
<dbReference type="AlphaFoldDB" id="A0A0P7BSG0"/>
<dbReference type="InterPro" id="IPR050583">
    <property type="entry name" value="Mycobacterial_A85_antigen"/>
</dbReference>
<dbReference type="EMBL" id="LGTQ01000012">
    <property type="protein sequence ID" value="KPM47386.1"/>
    <property type="molecule type" value="Genomic_DNA"/>
</dbReference>
<dbReference type="Gene3D" id="2.60.40.10">
    <property type="entry name" value="Immunoglobulins"/>
    <property type="match status" value="1"/>
</dbReference>
<evidence type="ECO:0000256" key="1">
    <source>
        <dbReference type="SAM" id="SignalP"/>
    </source>
</evidence>
<proteinExistence type="predicted"/>
<dbReference type="PATRIC" id="fig|1605367.3.peg.691"/>
<dbReference type="Gene3D" id="3.40.50.1820">
    <property type="entry name" value="alpha/beta hydrolase"/>
    <property type="match status" value="1"/>
</dbReference>
<protein>
    <submittedName>
        <fullName evidence="2">Esterase</fullName>
    </submittedName>
</protein>
<dbReference type="STRING" id="1605367.AFM12_16295"/>
<comment type="caution">
    <text evidence="2">The sequence shown here is derived from an EMBL/GenBank/DDBJ whole genome shotgun (WGS) entry which is preliminary data.</text>
</comment>
<keyword evidence="1" id="KW-0732">Signal</keyword>
<dbReference type="PANTHER" id="PTHR48098">
    <property type="entry name" value="ENTEROCHELIN ESTERASE-RELATED"/>
    <property type="match status" value="1"/>
</dbReference>
<reference evidence="2 3" key="1">
    <citation type="submission" date="2015-07" db="EMBL/GenBank/DDBJ databases">
        <title>The draft genome sequence of Leadbetterella sp. JN14-9.</title>
        <authorList>
            <person name="Liu Y."/>
            <person name="Du J."/>
            <person name="Shao Z."/>
        </authorList>
    </citation>
    <scope>NUCLEOTIDE SEQUENCE [LARGE SCALE GENOMIC DNA]</scope>
    <source>
        <strain evidence="2 3">JN14-9</strain>
    </source>
</reference>
<dbReference type="CDD" id="cd11294">
    <property type="entry name" value="E_set_Esterase_like_N"/>
    <property type="match status" value="1"/>
</dbReference>
<dbReference type="InterPro" id="IPR014756">
    <property type="entry name" value="Ig_E-set"/>
</dbReference>
<dbReference type="InterPro" id="IPR029058">
    <property type="entry name" value="AB_hydrolase_fold"/>
</dbReference>
<feature type="chain" id="PRO_5006136162" evidence="1">
    <location>
        <begin position="22"/>
        <end position="398"/>
    </location>
</feature>
<dbReference type="SUPFAM" id="SSF53474">
    <property type="entry name" value="alpha/beta-Hydrolases"/>
    <property type="match status" value="1"/>
</dbReference>